<dbReference type="Pfam" id="PF02992">
    <property type="entry name" value="Transposase_21"/>
    <property type="match status" value="1"/>
</dbReference>
<dbReference type="InterPro" id="IPR004242">
    <property type="entry name" value="Transposase_21"/>
</dbReference>
<sequence>MEIVEDDLFFADLSKRISLLIMDDDEDPTLHCPPVSFQVLSQTIHPIHNQIPSYHEQNGSRRESKGTGVFIPRSSNNPRRSKQSRSKSSSNKVRAPESPIWVAGERAGCIPTKRPGTSAWLANFKLILFAYGKGPLSSDPPLPLPRLETTGEVTCFFLLHGLLVGIEVNIKRAAKGKLCLPRVVSRSLTLACVLATCFWLFFPPFLRFKPDVRGCQESVAFLEFVTNGRLISPSNASCPYLLVMVIDKSWTSLGKHEKAFYTGLNKFIDSQDIGETSNDLTQAKRLEFKELYVSANEELYPGCDYVTRLDFMAKFTYFKVKGLAADGFNPFGNLSQSYSMWPVILTTYNLPSCLCMKESAFMLTLLIPGPKSSGKDIDFYLRPLIDNLKDLWANPGVKTIDIATGLKFNMRAMVLWTINDFPARSSLSGWSKQGKTRLEEAGHSKWLVARPKQKREVLEASGCVFFHTRGQKKFCQFIKGVKLPDGFRSNFKHKVINNDTNITGLKSHDCHIMMQRVIPFGLQQYLPPDIAKPLIELCLFFKQIYSQTLMVGDMLKAQRKVIDIMCNLELIYPPAFFDIMIHLVIHLPLEAIDGGLIQPRRMYPFERFMKKLKNYVRNKAKPEGSIAKVYVAEEALTFSSHYFWDITMKFNRSSRNVNCPPPTYQFQVFKSLCKLIGLRSAIRIDHQELKKVIWYVLHNSPKIDTYRAKFKSEFPNKDMKEEFPGWFGKQTMTHVLAKAVSYSLCLVDHHDSNLSQLLRSQWCKLEQILEFSYLPFKTMLFRVKCDEEDLIPHNLAVYDDEDLVNLDINDDVARGHNGDGGGDDRPPPYQIPTGCRGCLGKGTRKPNLAGIRASRMHTRQETQNLGLKAITDKNGPVPIQFEFGDRETLMLLGDHAAHWANYLEELVRDLPLHYPSWRQMPPERKAGVVEKIGTQLYLRTHMKSDRWQKSMRASSSICKRSTMVRRLLSRKGIGFLTRTGLTTWSASDAEVPHIFSR</sequence>
<dbReference type="AlphaFoldDB" id="A0A6L2M3K4"/>
<dbReference type="PANTHER" id="PTHR48258:SF14">
    <property type="entry name" value="OS02G0583300 PROTEIN"/>
    <property type="match status" value="1"/>
</dbReference>
<gene>
    <name evidence="3" type="ORF">Tci_040541</name>
</gene>
<protein>
    <recommendedName>
        <fullName evidence="2">DUF4218 domain-containing protein</fullName>
    </recommendedName>
</protein>
<evidence type="ECO:0000259" key="2">
    <source>
        <dbReference type="Pfam" id="PF13960"/>
    </source>
</evidence>
<evidence type="ECO:0000313" key="3">
    <source>
        <dbReference type="EMBL" id="GEU68563.1"/>
    </source>
</evidence>
<accession>A0A6L2M3K4</accession>
<comment type="caution">
    <text evidence="3">The sequence shown here is derived from an EMBL/GenBank/DDBJ whole genome shotgun (WGS) entry which is preliminary data.</text>
</comment>
<feature type="region of interest" description="Disordered" evidence="1">
    <location>
        <begin position="52"/>
        <end position="96"/>
    </location>
</feature>
<proteinExistence type="predicted"/>
<dbReference type="EMBL" id="BKCJ010005773">
    <property type="protein sequence ID" value="GEU68563.1"/>
    <property type="molecule type" value="Genomic_DNA"/>
</dbReference>
<dbReference type="PANTHER" id="PTHR48258">
    <property type="entry name" value="DUF4218 DOMAIN-CONTAINING PROTEIN-RELATED"/>
    <property type="match status" value="1"/>
</dbReference>
<name>A0A6L2M3K4_TANCI</name>
<organism evidence="3">
    <name type="scientific">Tanacetum cinerariifolium</name>
    <name type="common">Dalmatian daisy</name>
    <name type="synonym">Chrysanthemum cinerariifolium</name>
    <dbReference type="NCBI Taxonomy" id="118510"/>
    <lineage>
        <taxon>Eukaryota</taxon>
        <taxon>Viridiplantae</taxon>
        <taxon>Streptophyta</taxon>
        <taxon>Embryophyta</taxon>
        <taxon>Tracheophyta</taxon>
        <taxon>Spermatophyta</taxon>
        <taxon>Magnoliopsida</taxon>
        <taxon>eudicotyledons</taxon>
        <taxon>Gunneridae</taxon>
        <taxon>Pentapetalae</taxon>
        <taxon>asterids</taxon>
        <taxon>campanulids</taxon>
        <taxon>Asterales</taxon>
        <taxon>Asteraceae</taxon>
        <taxon>Asteroideae</taxon>
        <taxon>Anthemideae</taxon>
        <taxon>Anthemidinae</taxon>
        <taxon>Tanacetum</taxon>
    </lineage>
</organism>
<reference evidence="3" key="1">
    <citation type="journal article" date="2019" name="Sci. Rep.">
        <title>Draft genome of Tanacetum cinerariifolium, the natural source of mosquito coil.</title>
        <authorList>
            <person name="Yamashiro T."/>
            <person name="Shiraishi A."/>
            <person name="Satake H."/>
            <person name="Nakayama K."/>
        </authorList>
    </citation>
    <scope>NUCLEOTIDE SEQUENCE</scope>
</reference>
<evidence type="ECO:0000256" key="1">
    <source>
        <dbReference type="SAM" id="MobiDB-lite"/>
    </source>
</evidence>
<dbReference type="InterPro" id="IPR025452">
    <property type="entry name" value="DUF4218"/>
</dbReference>
<feature type="domain" description="DUF4218" evidence="2">
    <location>
        <begin position="544"/>
        <end position="656"/>
    </location>
</feature>
<dbReference type="Pfam" id="PF13960">
    <property type="entry name" value="DUF4218"/>
    <property type="match status" value="1"/>
</dbReference>